<dbReference type="EMBL" id="BPLR01007001">
    <property type="protein sequence ID" value="GIY13773.1"/>
    <property type="molecule type" value="Genomic_DNA"/>
</dbReference>
<name>A0AAV4R145_CAEEX</name>
<dbReference type="AlphaFoldDB" id="A0AAV4R145"/>
<evidence type="ECO:0000313" key="1">
    <source>
        <dbReference type="EMBL" id="GIY13773.1"/>
    </source>
</evidence>
<dbReference type="Proteomes" id="UP001054945">
    <property type="component" value="Unassembled WGS sequence"/>
</dbReference>
<evidence type="ECO:0000313" key="2">
    <source>
        <dbReference type="Proteomes" id="UP001054945"/>
    </source>
</evidence>
<accession>A0AAV4R145</accession>
<organism evidence="1 2">
    <name type="scientific">Caerostris extrusa</name>
    <name type="common">Bark spider</name>
    <name type="synonym">Caerostris bankana</name>
    <dbReference type="NCBI Taxonomy" id="172846"/>
    <lineage>
        <taxon>Eukaryota</taxon>
        <taxon>Metazoa</taxon>
        <taxon>Ecdysozoa</taxon>
        <taxon>Arthropoda</taxon>
        <taxon>Chelicerata</taxon>
        <taxon>Arachnida</taxon>
        <taxon>Araneae</taxon>
        <taxon>Araneomorphae</taxon>
        <taxon>Entelegynae</taxon>
        <taxon>Araneoidea</taxon>
        <taxon>Araneidae</taxon>
        <taxon>Caerostris</taxon>
    </lineage>
</organism>
<keyword evidence="2" id="KW-1185">Reference proteome</keyword>
<comment type="caution">
    <text evidence="1">The sequence shown here is derived from an EMBL/GenBank/DDBJ whole genome shotgun (WGS) entry which is preliminary data.</text>
</comment>
<proteinExistence type="predicted"/>
<sequence>MLDVLLDFKVSCPILGVLLDFKVSCPYLVLSRFQGVMLCTPLIDFKFLYPCAGSYANTSPEVRMLARDALVVVNCRSGLDVDLKRSRRIQHYSGMYHDRKFLYFHLACLCRLTKEYCSRVVISHAFELCSTPVSLEVVKEEF</sequence>
<protein>
    <submittedName>
        <fullName evidence="1">Uncharacterized protein</fullName>
    </submittedName>
</protein>
<reference evidence="1 2" key="1">
    <citation type="submission" date="2021-06" db="EMBL/GenBank/DDBJ databases">
        <title>Caerostris extrusa draft genome.</title>
        <authorList>
            <person name="Kono N."/>
            <person name="Arakawa K."/>
        </authorList>
    </citation>
    <scope>NUCLEOTIDE SEQUENCE [LARGE SCALE GENOMIC DNA]</scope>
</reference>
<gene>
    <name evidence="1" type="ORF">CEXT_42691</name>
</gene>